<accession>A0ABW0Z2M1</accession>
<protein>
    <submittedName>
        <fullName evidence="1">SUKH-3 domain-containing protein</fullName>
    </submittedName>
</protein>
<keyword evidence="2" id="KW-1185">Reference proteome</keyword>
<dbReference type="Proteomes" id="UP001596083">
    <property type="component" value="Unassembled WGS sequence"/>
</dbReference>
<reference evidence="2" key="1">
    <citation type="journal article" date="2019" name="Int. J. Syst. Evol. Microbiol.">
        <title>The Global Catalogue of Microorganisms (GCM) 10K type strain sequencing project: providing services to taxonomists for standard genome sequencing and annotation.</title>
        <authorList>
            <consortium name="The Broad Institute Genomics Platform"/>
            <consortium name="The Broad Institute Genome Sequencing Center for Infectious Disease"/>
            <person name="Wu L."/>
            <person name="Ma J."/>
        </authorList>
    </citation>
    <scope>NUCLEOTIDE SEQUENCE [LARGE SCALE GENOMIC DNA]</scope>
    <source>
        <strain evidence="2">CGMCC 4.7304</strain>
    </source>
</reference>
<organism evidence="1 2">
    <name type="scientific">Streptomyces gamaensis</name>
    <dbReference type="NCBI Taxonomy" id="1763542"/>
    <lineage>
        <taxon>Bacteria</taxon>
        <taxon>Bacillati</taxon>
        <taxon>Actinomycetota</taxon>
        <taxon>Actinomycetes</taxon>
        <taxon>Kitasatosporales</taxon>
        <taxon>Streptomycetaceae</taxon>
        <taxon>Streptomyces</taxon>
    </lineage>
</organism>
<comment type="caution">
    <text evidence="1">The sequence shown here is derived from an EMBL/GenBank/DDBJ whole genome shotgun (WGS) entry which is preliminary data.</text>
</comment>
<dbReference type="InterPro" id="IPR025850">
    <property type="entry name" value="SUKH-3"/>
</dbReference>
<sequence>MTVGDLSPEAVSWLTDNGWFPGRDIGAECDELVNVCVRDSERQGAPLQPFDAASRIIRTYGLLKLKHPRVSGCILEMDPTVGYEGDAGVISELASNLGCRLFPVGFESEEFGLVLVDERGRFFYLHHTGGYFWGADENEAFMRFMTGADAPDAEDFFV</sequence>
<dbReference type="RefSeq" id="WP_390317055.1">
    <property type="nucleotide sequence ID" value="NZ_JBHSPB010000009.1"/>
</dbReference>
<gene>
    <name evidence="1" type="ORF">ACFP1Z_16195</name>
</gene>
<evidence type="ECO:0000313" key="2">
    <source>
        <dbReference type="Proteomes" id="UP001596083"/>
    </source>
</evidence>
<dbReference type="EMBL" id="JBHSPB010000009">
    <property type="protein sequence ID" value="MFC5721714.1"/>
    <property type="molecule type" value="Genomic_DNA"/>
</dbReference>
<evidence type="ECO:0000313" key="1">
    <source>
        <dbReference type="EMBL" id="MFC5721714.1"/>
    </source>
</evidence>
<name>A0ABW0Z2M1_9ACTN</name>
<proteinExistence type="predicted"/>
<dbReference type="Pfam" id="PF14433">
    <property type="entry name" value="SUKH-3"/>
    <property type="match status" value="1"/>
</dbReference>